<keyword evidence="1" id="KW-0472">Membrane</keyword>
<evidence type="ECO:0000256" key="1">
    <source>
        <dbReference type="SAM" id="Phobius"/>
    </source>
</evidence>
<name>A0ABR8PUC9_9CLOT</name>
<dbReference type="Pfam" id="PF06541">
    <property type="entry name" value="ABC_trans_CmpB"/>
    <property type="match status" value="1"/>
</dbReference>
<dbReference type="RefSeq" id="WP_143317982.1">
    <property type="nucleotide sequence ID" value="NZ_JACSRA010000014.1"/>
</dbReference>
<keyword evidence="3" id="KW-1185">Reference proteome</keyword>
<proteinExistence type="predicted"/>
<keyword evidence="1" id="KW-0812">Transmembrane</keyword>
<gene>
    <name evidence="2" type="ORF">H9661_10180</name>
</gene>
<protein>
    <submittedName>
        <fullName evidence="2">ABC transporter permease</fullName>
    </submittedName>
</protein>
<feature type="transmembrane region" description="Helical" evidence="1">
    <location>
        <begin position="28"/>
        <end position="47"/>
    </location>
</feature>
<dbReference type="InterPro" id="IPR010540">
    <property type="entry name" value="CmpB_TMEM229"/>
</dbReference>
<evidence type="ECO:0000313" key="3">
    <source>
        <dbReference type="Proteomes" id="UP000627781"/>
    </source>
</evidence>
<accession>A0ABR8PUC9</accession>
<organism evidence="2 3">
    <name type="scientific">Clostridium cibarium</name>
    <dbReference type="NCBI Taxonomy" id="2762247"/>
    <lineage>
        <taxon>Bacteria</taxon>
        <taxon>Bacillati</taxon>
        <taxon>Bacillota</taxon>
        <taxon>Clostridia</taxon>
        <taxon>Eubacteriales</taxon>
        <taxon>Clostridiaceae</taxon>
        <taxon>Clostridium</taxon>
    </lineage>
</organism>
<comment type="caution">
    <text evidence="2">The sequence shown here is derived from an EMBL/GenBank/DDBJ whole genome shotgun (WGS) entry which is preliminary data.</text>
</comment>
<keyword evidence="1" id="KW-1133">Transmembrane helix</keyword>
<reference evidence="2 3" key="1">
    <citation type="submission" date="2020-08" db="EMBL/GenBank/DDBJ databases">
        <title>A Genomic Blueprint of the Chicken Gut Microbiome.</title>
        <authorList>
            <person name="Gilroy R."/>
            <person name="Ravi A."/>
            <person name="Getino M."/>
            <person name="Pursley I."/>
            <person name="Horton D.L."/>
            <person name="Alikhan N.-F."/>
            <person name="Baker D."/>
            <person name="Gharbi K."/>
            <person name="Hall N."/>
            <person name="Watson M."/>
            <person name="Adriaenssens E.M."/>
            <person name="Foster-Nyarko E."/>
            <person name="Jarju S."/>
            <person name="Secka A."/>
            <person name="Antonio M."/>
            <person name="Oren A."/>
            <person name="Chaudhuri R."/>
            <person name="La Ragione R.M."/>
            <person name="Hildebrand F."/>
            <person name="Pallen M.J."/>
        </authorList>
    </citation>
    <scope>NUCLEOTIDE SEQUENCE [LARGE SCALE GENOMIC DNA]</scope>
    <source>
        <strain evidence="2 3">Sa3CVN1</strain>
    </source>
</reference>
<dbReference type="EMBL" id="JACSRA010000014">
    <property type="protein sequence ID" value="MBD7911725.1"/>
    <property type="molecule type" value="Genomic_DNA"/>
</dbReference>
<sequence length="191" mass="22493">MTIINTVNKKNGEYIQAKSLNLSEVSRYYLYFMFYSFLGWAWEKVFIFIIDGTLEERGFLHIPVCTIYGVGVALILFLFSKRNYNMMTVFGGSVLVTGLLEFITSWEMEKLFRRIWWDYSGWIFNIYGRVSLFSSIGFGVFGIMLVYWIHPFLYKVLDKYFRMRFSLIISGVLGAITVIDFIYTIYSILII</sequence>
<feature type="transmembrane region" description="Helical" evidence="1">
    <location>
        <begin position="126"/>
        <end position="153"/>
    </location>
</feature>
<evidence type="ECO:0000313" key="2">
    <source>
        <dbReference type="EMBL" id="MBD7911725.1"/>
    </source>
</evidence>
<feature type="transmembrane region" description="Helical" evidence="1">
    <location>
        <begin position="165"/>
        <end position="189"/>
    </location>
</feature>
<feature type="transmembrane region" description="Helical" evidence="1">
    <location>
        <begin position="86"/>
        <end position="106"/>
    </location>
</feature>
<dbReference type="Proteomes" id="UP000627781">
    <property type="component" value="Unassembled WGS sequence"/>
</dbReference>
<feature type="transmembrane region" description="Helical" evidence="1">
    <location>
        <begin position="59"/>
        <end position="79"/>
    </location>
</feature>